<accession>A0A024WBJ3</accession>
<reference evidence="1 2" key="2">
    <citation type="submission" date="2013-02" db="EMBL/GenBank/DDBJ databases">
        <title>The Genome Sequence of Plasmodium falciparum Tanzania (2000708).</title>
        <authorList>
            <consortium name="The Broad Institute Genome Sequencing Platform"/>
            <consortium name="The Broad Institute Genome Sequencing Center for Infectious Disease"/>
            <person name="Neafsey D."/>
            <person name="Cheeseman I."/>
            <person name="Volkman S."/>
            <person name="Adams J."/>
            <person name="Walker B."/>
            <person name="Young S.K."/>
            <person name="Zeng Q."/>
            <person name="Gargeya S."/>
            <person name="Fitzgerald M."/>
            <person name="Haas B."/>
            <person name="Abouelleil A."/>
            <person name="Alvarado L."/>
            <person name="Arachchi H.M."/>
            <person name="Berlin A.M."/>
            <person name="Chapman S.B."/>
            <person name="Dewar J."/>
            <person name="Goldberg J."/>
            <person name="Griggs A."/>
            <person name="Gujja S."/>
            <person name="Hansen M."/>
            <person name="Howarth C."/>
            <person name="Imamovic A."/>
            <person name="Larimer J."/>
            <person name="McCowan C."/>
            <person name="Murphy C."/>
            <person name="Neiman D."/>
            <person name="Pearson M."/>
            <person name="Priest M."/>
            <person name="Roberts A."/>
            <person name="Saif S."/>
            <person name="Shea T."/>
            <person name="Sisk P."/>
            <person name="Sykes S."/>
            <person name="Wortman J."/>
            <person name="Nusbaum C."/>
            <person name="Birren B."/>
        </authorList>
    </citation>
    <scope>NUCLEOTIDE SEQUENCE [LARGE SCALE GENOMIC DNA]</scope>
    <source>
        <strain evidence="2">Tanzania (2000708)</strain>
    </source>
</reference>
<gene>
    <name evidence="1" type="ORF">PFTANZ_01513</name>
</gene>
<dbReference type="EMBL" id="KI926340">
    <property type="protein sequence ID" value="ETW37750.1"/>
    <property type="molecule type" value="Genomic_DNA"/>
</dbReference>
<organism evidence="1 2">
    <name type="scientific">Plasmodium falciparum Tanzania</name>
    <name type="common">2000708</name>
    <dbReference type="NCBI Taxonomy" id="1036725"/>
    <lineage>
        <taxon>Eukaryota</taxon>
        <taxon>Sar</taxon>
        <taxon>Alveolata</taxon>
        <taxon>Apicomplexa</taxon>
        <taxon>Aconoidasida</taxon>
        <taxon>Haemosporida</taxon>
        <taxon>Plasmodiidae</taxon>
        <taxon>Plasmodium</taxon>
        <taxon>Plasmodium (Laverania)</taxon>
    </lineage>
</organism>
<sequence>MNSKKYMKGKHNKKKKLI</sequence>
<dbReference type="Proteomes" id="UP000030708">
    <property type="component" value="Unassembled WGS sequence"/>
</dbReference>
<reference evidence="1 2" key="1">
    <citation type="submission" date="2013-02" db="EMBL/GenBank/DDBJ databases">
        <title>The Genome Annotation of Plasmodium falciparum Tanzania (2000708).</title>
        <authorList>
            <consortium name="The Broad Institute Genome Sequencing Platform"/>
            <consortium name="The Broad Institute Genome Sequencing Center for Infectious Disease"/>
            <person name="Neafsey D."/>
            <person name="Hoffman S."/>
            <person name="Volkman S."/>
            <person name="Rosenthal P."/>
            <person name="Walker B."/>
            <person name="Young S.K."/>
            <person name="Zeng Q."/>
            <person name="Gargeya S."/>
            <person name="Fitzgerald M."/>
            <person name="Haas B."/>
            <person name="Abouelleil A."/>
            <person name="Allen A.W."/>
            <person name="Alvarado L."/>
            <person name="Arachchi H.M."/>
            <person name="Berlin A.M."/>
            <person name="Chapman S.B."/>
            <person name="Gainer-Dewar J."/>
            <person name="Goldberg J."/>
            <person name="Griggs A."/>
            <person name="Gujja S."/>
            <person name="Hansen M."/>
            <person name="Howarth C."/>
            <person name="Imamovic A."/>
            <person name="Ireland A."/>
            <person name="Larimer J."/>
            <person name="McCowan C."/>
            <person name="Murphy C."/>
            <person name="Pearson M."/>
            <person name="Poon T.W."/>
            <person name="Priest M."/>
            <person name="Roberts A."/>
            <person name="Saif S."/>
            <person name="Shea T."/>
            <person name="Sisk P."/>
            <person name="Sykes S."/>
            <person name="Wortman J."/>
            <person name="Nusbaum C."/>
            <person name="Birren B."/>
        </authorList>
    </citation>
    <scope>NUCLEOTIDE SEQUENCE [LARGE SCALE GENOMIC DNA]</scope>
    <source>
        <strain evidence="2">Tanzania (2000708)</strain>
    </source>
</reference>
<evidence type="ECO:0000313" key="1">
    <source>
        <dbReference type="EMBL" id="ETW37750.1"/>
    </source>
</evidence>
<evidence type="ECO:0000313" key="2">
    <source>
        <dbReference type="Proteomes" id="UP000030708"/>
    </source>
</evidence>
<dbReference type="AlphaFoldDB" id="A0A024WBJ3"/>
<protein>
    <submittedName>
        <fullName evidence="1">Uncharacterized protein</fullName>
    </submittedName>
</protein>
<proteinExistence type="predicted"/>
<name>A0A024WBJ3_PLAFA</name>